<name>A0A8J1TRT4_OWEFU</name>
<sequence length="283" mass="33106">MGQFNSKNNGDADYNVYVKTGDKKGAGTDGNVYISMIDEDEKRSQDVKLDAAWRNDFEAGRTDTFPIKDCPDLKHITEVDIWRDNTFSHDNWYVEKVVIERCKDKDRSVFPIHRWIPANFRIQIQEFDCVLPQHDKHLEQRKKELARKQEKYQLKVQQEGLSAQVLTMPDDESFSNDYKWDIQKTKLQLGFEKLKLLMTGEFKTLDDLKNVYDSKFREPDGLKNWKKDVEFGSQRLTGCNPMSICLCQSIPENFPVTPEMVEPFLEGQTLKDCLDNKKIYIVD</sequence>
<accession>A0A8J1TRT4</accession>
<dbReference type="InterPro" id="IPR013819">
    <property type="entry name" value="LipOase_C"/>
</dbReference>
<dbReference type="Gene3D" id="1.20.245.10">
    <property type="entry name" value="Lipoxygenase-1, Domain 5"/>
    <property type="match status" value="1"/>
</dbReference>
<dbReference type="GO" id="GO:0016702">
    <property type="term" value="F:oxidoreductase activity, acting on single donors with incorporation of molecular oxygen, incorporation of two atoms of oxygen"/>
    <property type="evidence" value="ECO:0007669"/>
    <property type="project" value="InterPro"/>
</dbReference>
<dbReference type="GO" id="GO:0046872">
    <property type="term" value="F:metal ion binding"/>
    <property type="evidence" value="ECO:0007669"/>
    <property type="project" value="InterPro"/>
</dbReference>
<dbReference type="PROSITE" id="PS51393">
    <property type="entry name" value="LIPOXYGENASE_3"/>
    <property type="match status" value="1"/>
</dbReference>
<dbReference type="EMBL" id="CAIIXF020000007">
    <property type="protein sequence ID" value="CAH1789947.1"/>
    <property type="molecule type" value="Genomic_DNA"/>
</dbReference>
<comment type="caution">
    <text evidence="1">Lacks conserved residue(s) required for the propagation of feature annotation.</text>
</comment>
<reference evidence="2" key="1">
    <citation type="submission" date="2022-03" db="EMBL/GenBank/DDBJ databases">
        <authorList>
            <person name="Martin C."/>
        </authorList>
    </citation>
    <scope>NUCLEOTIDE SEQUENCE</scope>
</reference>
<dbReference type="Proteomes" id="UP000749559">
    <property type="component" value="Unassembled WGS sequence"/>
</dbReference>
<organism evidence="2 3">
    <name type="scientific">Owenia fusiformis</name>
    <name type="common">Polychaete worm</name>
    <dbReference type="NCBI Taxonomy" id="6347"/>
    <lineage>
        <taxon>Eukaryota</taxon>
        <taxon>Metazoa</taxon>
        <taxon>Spiralia</taxon>
        <taxon>Lophotrochozoa</taxon>
        <taxon>Annelida</taxon>
        <taxon>Polychaeta</taxon>
        <taxon>Sedentaria</taxon>
        <taxon>Canalipalpata</taxon>
        <taxon>Sabellida</taxon>
        <taxon>Oweniida</taxon>
        <taxon>Oweniidae</taxon>
        <taxon>Owenia</taxon>
    </lineage>
</organism>
<keyword evidence="3" id="KW-1185">Reference proteome</keyword>
<evidence type="ECO:0000313" key="3">
    <source>
        <dbReference type="Proteomes" id="UP000749559"/>
    </source>
</evidence>
<dbReference type="PANTHER" id="PTHR11771">
    <property type="entry name" value="LIPOXYGENASE"/>
    <property type="match status" value="1"/>
</dbReference>
<dbReference type="Gene3D" id="2.40.180.10">
    <property type="entry name" value="Catalase core domain"/>
    <property type="match status" value="1"/>
</dbReference>
<dbReference type="PROSITE" id="PS50095">
    <property type="entry name" value="PLAT"/>
    <property type="match status" value="1"/>
</dbReference>
<protein>
    <submittedName>
        <fullName evidence="2">Uncharacterized protein</fullName>
    </submittedName>
</protein>
<proteinExistence type="predicted"/>
<dbReference type="SUPFAM" id="SSF48484">
    <property type="entry name" value="Lipoxigenase"/>
    <property type="match status" value="1"/>
</dbReference>
<feature type="non-terminal residue" evidence="2">
    <location>
        <position position="1"/>
    </location>
</feature>
<dbReference type="InterPro" id="IPR036226">
    <property type="entry name" value="LipOase_C_sf"/>
</dbReference>
<dbReference type="InterPro" id="IPR036392">
    <property type="entry name" value="PLAT/LH2_dom_sf"/>
</dbReference>
<dbReference type="GO" id="GO:0034440">
    <property type="term" value="P:lipid oxidation"/>
    <property type="evidence" value="ECO:0007669"/>
    <property type="project" value="InterPro"/>
</dbReference>
<evidence type="ECO:0000256" key="1">
    <source>
        <dbReference type="PROSITE-ProRule" id="PRU00152"/>
    </source>
</evidence>
<dbReference type="InterPro" id="IPR001024">
    <property type="entry name" value="PLAT/LH2_dom"/>
</dbReference>
<dbReference type="OrthoDB" id="407298at2759"/>
<dbReference type="SMART" id="SM00308">
    <property type="entry name" value="LH2"/>
    <property type="match status" value="1"/>
</dbReference>
<evidence type="ECO:0000313" key="2">
    <source>
        <dbReference type="EMBL" id="CAH1789947.1"/>
    </source>
</evidence>
<dbReference type="InterPro" id="IPR000907">
    <property type="entry name" value="LipOase"/>
</dbReference>
<dbReference type="Pfam" id="PF01477">
    <property type="entry name" value="PLAT"/>
    <property type="match status" value="1"/>
</dbReference>
<comment type="caution">
    <text evidence="2">The sequence shown here is derived from an EMBL/GenBank/DDBJ whole genome shotgun (WGS) entry which is preliminary data.</text>
</comment>
<gene>
    <name evidence="2" type="ORF">OFUS_LOCUS15223</name>
</gene>
<dbReference type="SUPFAM" id="SSF49723">
    <property type="entry name" value="Lipase/lipooxygenase domain (PLAT/LH2 domain)"/>
    <property type="match status" value="1"/>
</dbReference>
<dbReference type="AlphaFoldDB" id="A0A8J1TRT4"/>